<comment type="caution">
    <text evidence="2">The sequence shown here is derived from an EMBL/GenBank/DDBJ whole genome shotgun (WGS) entry which is preliminary data.</text>
</comment>
<keyword evidence="2" id="KW-0378">Hydrolase</keyword>
<dbReference type="GO" id="GO:0016787">
    <property type="term" value="F:hydrolase activity"/>
    <property type="evidence" value="ECO:0007669"/>
    <property type="project" value="UniProtKB-KW"/>
</dbReference>
<dbReference type="AlphaFoldDB" id="A0A374MN76"/>
<accession>A0A374MN76</accession>
<dbReference type="SUPFAM" id="SSF56281">
    <property type="entry name" value="Metallo-hydrolase/oxidoreductase"/>
    <property type="match status" value="1"/>
</dbReference>
<evidence type="ECO:0000313" key="3">
    <source>
        <dbReference type="Proteomes" id="UP000262524"/>
    </source>
</evidence>
<dbReference type="InterPro" id="IPR041712">
    <property type="entry name" value="DHPS-like_MBL-fold"/>
</dbReference>
<dbReference type="Proteomes" id="UP000262524">
    <property type="component" value="Unassembled WGS sequence"/>
</dbReference>
<name>A0A374MN76_9FIRM</name>
<evidence type="ECO:0000259" key="1">
    <source>
        <dbReference type="Pfam" id="PF00753"/>
    </source>
</evidence>
<proteinExistence type="predicted"/>
<sequence length="332" mass="37737">MEELFMRWKLTTLIENHVDKEERYMCEHGLAILIESENQEEQVCLLMDTGQSGIFYENAAKMGISLENLSALLISHAHYDHAGGVKRLIEEETIRKIYVGKDFFQGKYYEKNDGTMKDIGIAFSKEELEKKGITVCEVKEDMQMIFPGVTLYRNFERIVEYEQLNPRFFVKKEDKEIVAGCFAESFFQTHSGTEEGMTAYSTDCSSDELSVKPAIEKVISEYTKDSFTDEIAVALDTEQGIVVIVGCSHPGIMNILRTIEKRSGKKICGVVGGTHLMEADGERLRKTIDDLKEMNINFIAVSHCTGEDNLETIKNNFGEKFIFNCTGNIIRF</sequence>
<dbReference type="GO" id="GO:0016740">
    <property type="term" value="F:transferase activity"/>
    <property type="evidence" value="ECO:0007669"/>
    <property type="project" value="TreeGrafter"/>
</dbReference>
<dbReference type="PANTHER" id="PTHR13754">
    <property type="entry name" value="METALLO-BETA-LACTAMASE SUPERFAMILY PROTEIN"/>
    <property type="match status" value="1"/>
</dbReference>
<reference evidence="2 3" key="1">
    <citation type="submission" date="2018-08" db="EMBL/GenBank/DDBJ databases">
        <title>A genome reference for cultivated species of the human gut microbiota.</title>
        <authorList>
            <person name="Zou Y."/>
            <person name="Xue W."/>
            <person name="Luo G."/>
        </authorList>
    </citation>
    <scope>NUCLEOTIDE SEQUENCE [LARGE SCALE GENOMIC DNA]</scope>
    <source>
        <strain evidence="2 3">TM10-1AC</strain>
    </source>
</reference>
<dbReference type="EMBL" id="QSOE01000260">
    <property type="protein sequence ID" value="RGI72818.1"/>
    <property type="molecule type" value="Genomic_DNA"/>
</dbReference>
<protein>
    <submittedName>
        <fullName evidence="2">MBL fold metallo-hydrolase</fullName>
    </submittedName>
</protein>
<dbReference type="Gene3D" id="3.60.15.10">
    <property type="entry name" value="Ribonuclease Z/Hydroxyacylglutathione hydrolase-like"/>
    <property type="match status" value="1"/>
</dbReference>
<dbReference type="InterPro" id="IPR036866">
    <property type="entry name" value="RibonucZ/Hydroxyglut_hydro"/>
</dbReference>
<dbReference type="Pfam" id="PF00753">
    <property type="entry name" value="Lactamase_B"/>
    <property type="match status" value="1"/>
</dbReference>
<dbReference type="InterPro" id="IPR001279">
    <property type="entry name" value="Metallo-B-lactamas"/>
</dbReference>
<organism evidence="2 3">
    <name type="scientific">Anaerobutyricum hallii</name>
    <dbReference type="NCBI Taxonomy" id="39488"/>
    <lineage>
        <taxon>Bacteria</taxon>
        <taxon>Bacillati</taxon>
        <taxon>Bacillota</taxon>
        <taxon>Clostridia</taxon>
        <taxon>Lachnospirales</taxon>
        <taxon>Lachnospiraceae</taxon>
        <taxon>Anaerobutyricum</taxon>
    </lineage>
</organism>
<evidence type="ECO:0000313" key="2">
    <source>
        <dbReference type="EMBL" id="RGI72818.1"/>
    </source>
</evidence>
<dbReference type="PANTHER" id="PTHR13754:SF13">
    <property type="entry name" value="METALLO-BETA-LACTAMASE SUPERFAMILY PROTEIN (AFU_ORTHOLOGUE AFUA_3G07630)"/>
    <property type="match status" value="1"/>
</dbReference>
<feature type="domain" description="Metallo-beta-lactamase" evidence="1">
    <location>
        <begin position="30"/>
        <end position="126"/>
    </location>
</feature>
<dbReference type="CDD" id="cd07713">
    <property type="entry name" value="DHPS-like_MBL-fold"/>
    <property type="match status" value="1"/>
</dbReference>
<gene>
    <name evidence="2" type="ORF">DXD91_16585</name>
</gene>
<dbReference type="InterPro" id="IPR052926">
    <property type="entry name" value="Metallo-beta-lactamase_dom"/>
</dbReference>